<reference evidence="3" key="1">
    <citation type="journal article" date="2011" name="Proc. Natl. Acad. Sci. U.S.A.">
        <title>Obligate biotrophy features unraveled by the genomic analysis of rust fungi.</title>
        <authorList>
            <person name="Duplessis S."/>
            <person name="Cuomo C.A."/>
            <person name="Lin Y.-C."/>
            <person name="Aerts A."/>
            <person name="Tisserant E."/>
            <person name="Veneault-Fourrey C."/>
            <person name="Joly D.L."/>
            <person name="Hacquard S."/>
            <person name="Amselem J."/>
            <person name="Cantarel B.L."/>
            <person name="Chiu R."/>
            <person name="Coutinho P.M."/>
            <person name="Feau N."/>
            <person name="Field M."/>
            <person name="Frey P."/>
            <person name="Gelhaye E."/>
            <person name="Goldberg J."/>
            <person name="Grabherr M.G."/>
            <person name="Kodira C.D."/>
            <person name="Kohler A."/>
            <person name="Kuees U."/>
            <person name="Lindquist E.A."/>
            <person name="Lucas S.M."/>
            <person name="Mago R."/>
            <person name="Mauceli E."/>
            <person name="Morin E."/>
            <person name="Murat C."/>
            <person name="Pangilinan J.L."/>
            <person name="Park R."/>
            <person name="Pearson M."/>
            <person name="Quesneville H."/>
            <person name="Rouhier N."/>
            <person name="Sakthikumar S."/>
            <person name="Salamov A.A."/>
            <person name="Schmutz J."/>
            <person name="Selles B."/>
            <person name="Shapiro H."/>
            <person name="Tanguay P."/>
            <person name="Tuskan G.A."/>
            <person name="Henrissat B."/>
            <person name="Van de Peer Y."/>
            <person name="Rouze P."/>
            <person name="Ellis J.G."/>
            <person name="Dodds P.N."/>
            <person name="Schein J.E."/>
            <person name="Zhong S."/>
            <person name="Hamelin R.C."/>
            <person name="Grigoriev I.V."/>
            <person name="Szabo L.J."/>
            <person name="Martin F."/>
        </authorList>
    </citation>
    <scope>NUCLEOTIDE SEQUENCE [LARGE SCALE GENOMIC DNA]</scope>
    <source>
        <strain evidence="3">98AG31 / pathotype 3-4-7</strain>
    </source>
</reference>
<dbReference type="GeneID" id="18931134"/>
<dbReference type="VEuPathDB" id="FungiDB:MELLADRAFT_68915"/>
<dbReference type="HOGENOM" id="CLU_2050159_0_0_1"/>
<feature type="region of interest" description="Disordered" evidence="1">
    <location>
        <begin position="76"/>
        <end position="97"/>
    </location>
</feature>
<dbReference type="InParanoid" id="F4S8P5"/>
<evidence type="ECO:0000313" key="2">
    <source>
        <dbReference type="EMBL" id="EGF98931.1"/>
    </source>
</evidence>
<dbReference type="KEGG" id="mlr:MELLADRAFT_68915"/>
<keyword evidence="3" id="KW-1185">Reference proteome</keyword>
<accession>F4S8P5</accession>
<protein>
    <submittedName>
        <fullName evidence="2">Uncharacterized protein</fullName>
    </submittedName>
</protein>
<sequence length="120" mass="13809">MDPPLEAGQVSPENTVQDSAEDIKTAVATLEPPPTIHISNYRISHVYLNFRPMTYYAHVTKTIYDLNRLRIPLEHRNEVEEKRSGSEPKDVNQEKGKMDVLGVSDRWTCDYKWLVTFMGS</sequence>
<dbReference type="Proteomes" id="UP000001072">
    <property type="component" value="Unassembled WGS sequence"/>
</dbReference>
<organism evidence="3">
    <name type="scientific">Melampsora larici-populina (strain 98AG31 / pathotype 3-4-7)</name>
    <name type="common">Poplar leaf rust fungus</name>
    <dbReference type="NCBI Taxonomy" id="747676"/>
    <lineage>
        <taxon>Eukaryota</taxon>
        <taxon>Fungi</taxon>
        <taxon>Dikarya</taxon>
        <taxon>Basidiomycota</taxon>
        <taxon>Pucciniomycotina</taxon>
        <taxon>Pucciniomycetes</taxon>
        <taxon>Pucciniales</taxon>
        <taxon>Melampsoraceae</taxon>
        <taxon>Melampsora</taxon>
    </lineage>
</organism>
<dbReference type="EMBL" id="GL883166">
    <property type="protein sequence ID" value="EGF98931.1"/>
    <property type="molecule type" value="Genomic_DNA"/>
</dbReference>
<dbReference type="AlphaFoldDB" id="F4S8P5"/>
<gene>
    <name evidence="2" type="ORF">MELLADRAFT_68915</name>
</gene>
<proteinExistence type="predicted"/>
<evidence type="ECO:0000313" key="3">
    <source>
        <dbReference type="Proteomes" id="UP000001072"/>
    </source>
</evidence>
<dbReference type="RefSeq" id="XP_007417745.1">
    <property type="nucleotide sequence ID" value="XM_007417683.1"/>
</dbReference>
<name>F4S8P5_MELLP</name>
<dbReference type="OrthoDB" id="10371545at2759"/>
<evidence type="ECO:0000256" key="1">
    <source>
        <dbReference type="SAM" id="MobiDB-lite"/>
    </source>
</evidence>